<name>A0A8T4GVG3_9EURY</name>
<dbReference type="InterPro" id="IPR050984">
    <property type="entry name" value="Gfo/Idh/MocA_domain"/>
</dbReference>
<dbReference type="RefSeq" id="WP_209491171.1">
    <property type="nucleotide sequence ID" value="NZ_JAGGLC010000002.1"/>
</dbReference>
<proteinExistence type="inferred from homology"/>
<dbReference type="SUPFAM" id="SSF51735">
    <property type="entry name" value="NAD(P)-binding Rossmann-fold domains"/>
    <property type="match status" value="1"/>
</dbReference>
<dbReference type="AlphaFoldDB" id="A0A8T4GVG3"/>
<feature type="domain" description="GFO/IDH/MocA-like oxidoreductase" evidence="4">
    <location>
        <begin position="153"/>
        <end position="285"/>
    </location>
</feature>
<dbReference type="Gene3D" id="3.30.360.10">
    <property type="entry name" value="Dihydrodipicolinate Reductase, domain 2"/>
    <property type="match status" value="1"/>
</dbReference>
<sequence>MDLQALVDAASTRDWDTDPEGTVSLSVVGLGNYARSVSIPAIEAGDYATVSAVVSGDAEKAARVGDVHGAVPLTYEQFAEGEGVDAYDAVYVATPNRIHLDHARTAADQGKHVICEKPLEATPERAAALADACEAAGVTLMTAYRMQTDPVIRALTSFVSAGGIGEPTKAMGEFSFPVLAGSKGPDQWRLDAELAGGGALMDVGVYPLNTTRYLLGADPVAVDAMARASEPFGSQPDDPESPRFADEHVHVLAEFPAGTVGEFTASFSGDADSWLEVVGSDGRIRLENAFVPGGDRTVRVSTDVGEVEFSGVGMDETVEEFDYFAHCVLTDTPPEPDGRDGLTDVAVSEAVYEAAATGERTPVERY</sequence>
<dbReference type="GO" id="GO:0016491">
    <property type="term" value="F:oxidoreductase activity"/>
    <property type="evidence" value="ECO:0007669"/>
    <property type="project" value="UniProtKB-KW"/>
</dbReference>
<dbReference type="PANTHER" id="PTHR22604:SF105">
    <property type="entry name" value="TRANS-1,2-DIHYDROBENZENE-1,2-DIOL DEHYDROGENASE"/>
    <property type="match status" value="1"/>
</dbReference>
<dbReference type="Proteomes" id="UP000823736">
    <property type="component" value="Unassembled WGS sequence"/>
</dbReference>
<dbReference type="EMBL" id="JAGGLC010000002">
    <property type="protein sequence ID" value="MBP1986896.1"/>
    <property type="molecule type" value="Genomic_DNA"/>
</dbReference>
<dbReference type="InterPro" id="IPR055170">
    <property type="entry name" value="GFO_IDH_MocA-like_dom"/>
</dbReference>
<feature type="domain" description="Gfo/Idh/MocA-like oxidoreductase N-terminal" evidence="3">
    <location>
        <begin position="26"/>
        <end position="143"/>
    </location>
</feature>
<dbReference type="SUPFAM" id="SSF55347">
    <property type="entry name" value="Glyceraldehyde-3-phosphate dehydrogenase-like, C-terminal domain"/>
    <property type="match status" value="1"/>
</dbReference>
<reference evidence="5" key="1">
    <citation type="submission" date="2021-03" db="EMBL/GenBank/DDBJ databases">
        <title>Genomic Encyclopedia of Type Strains, Phase IV (KMG-IV): sequencing the most valuable type-strain genomes for metagenomic binning, comparative biology and taxonomic classification.</title>
        <authorList>
            <person name="Goeker M."/>
        </authorList>
    </citation>
    <scope>NUCLEOTIDE SEQUENCE</scope>
    <source>
        <strain evidence="5">DSM 26232</strain>
    </source>
</reference>
<dbReference type="OrthoDB" id="195534at2157"/>
<evidence type="ECO:0000259" key="3">
    <source>
        <dbReference type="Pfam" id="PF01408"/>
    </source>
</evidence>
<dbReference type="InterPro" id="IPR036291">
    <property type="entry name" value="NAD(P)-bd_dom_sf"/>
</dbReference>
<evidence type="ECO:0000256" key="1">
    <source>
        <dbReference type="ARBA" id="ARBA00010928"/>
    </source>
</evidence>
<evidence type="ECO:0000313" key="6">
    <source>
        <dbReference type="Proteomes" id="UP000823736"/>
    </source>
</evidence>
<dbReference type="InterPro" id="IPR000683">
    <property type="entry name" value="Gfo/Idh/MocA-like_OxRdtase_N"/>
</dbReference>
<evidence type="ECO:0000259" key="4">
    <source>
        <dbReference type="Pfam" id="PF22725"/>
    </source>
</evidence>
<comment type="similarity">
    <text evidence="1">Belongs to the Gfo/Idh/MocA family.</text>
</comment>
<dbReference type="GO" id="GO:0000166">
    <property type="term" value="F:nucleotide binding"/>
    <property type="evidence" value="ECO:0007669"/>
    <property type="project" value="InterPro"/>
</dbReference>
<accession>A0A8T4GVG3</accession>
<evidence type="ECO:0000256" key="2">
    <source>
        <dbReference type="ARBA" id="ARBA00023002"/>
    </source>
</evidence>
<dbReference type="Gene3D" id="3.40.50.720">
    <property type="entry name" value="NAD(P)-binding Rossmann-like Domain"/>
    <property type="match status" value="1"/>
</dbReference>
<comment type="caution">
    <text evidence="5">The sequence shown here is derived from an EMBL/GenBank/DDBJ whole genome shotgun (WGS) entry which is preliminary data.</text>
</comment>
<dbReference type="Pfam" id="PF22725">
    <property type="entry name" value="GFO_IDH_MocA_C3"/>
    <property type="match status" value="1"/>
</dbReference>
<dbReference type="PANTHER" id="PTHR22604">
    <property type="entry name" value="OXIDOREDUCTASES"/>
    <property type="match status" value="1"/>
</dbReference>
<dbReference type="InterPro" id="IPR049838">
    <property type="entry name" value="XacA-like"/>
</dbReference>
<organism evidence="5 6">
    <name type="scientific">Halolamina salifodinae</name>
    <dbReference type="NCBI Taxonomy" id="1202767"/>
    <lineage>
        <taxon>Archaea</taxon>
        <taxon>Methanobacteriati</taxon>
        <taxon>Methanobacteriota</taxon>
        <taxon>Stenosarchaea group</taxon>
        <taxon>Halobacteria</taxon>
        <taxon>Halobacteriales</taxon>
        <taxon>Haloferacaceae</taxon>
    </lineage>
</organism>
<dbReference type="NCBIfam" id="NF041392">
    <property type="entry name" value="XylDh_Gfo6_Halo"/>
    <property type="match status" value="1"/>
</dbReference>
<gene>
    <name evidence="5" type="ORF">J2753_001390</name>
</gene>
<protein>
    <submittedName>
        <fullName evidence="5">Xylose dehydrogenase (NAD/NADP)</fullName>
    </submittedName>
</protein>
<dbReference type="Pfam" id="PF01408">
    <property type="entry name" value="GFO_IDH_MocA"/>
    <property type="match status" value="1"/>
</dbReference>
<keyword evidence="6" id="KW-1185">Reference proteome</keyword>
<keyword evidence="2" id="KW-0560">Oxidoreductase</keyword>
<evidence type="ECO:0000313" key="5">
    <source>
        <dbReference type="EMBL" id="MBP1986896.1"/>
    </source>
</evidence>